<evidence type="ECO:0000313" key="1">
    <source>
        <dbReference type="EMBL" id="KAK2711699.1"/>
    </source>
</evidence>
<dbReference type="Proteomes" id="UP001187531">
    <property type="component" value="Unassembled WGS sequence"/>
</dbReference>
<dbReference type="AlphaFoldDB" id="A0AA88HQY2"/>
<proteinExistence type="predicted"/>
<accession>A0AA88HQY2</accession>
<organism evidence="1 2">
    <name type="scientific">Artemia franciscana</name>
    <name type="common">Brine shrimp</name>
    <name type="synonym">Artemia sanfranciscana</name>
    <dbReference type="NCBI Taxonomy" id="6661"/>
    <lineage>
        <taxon>Eukaryota</taxon>
        <taxon>Metazoa</taxon>
        <taxon>Ecdysozoa</taxon>
        <taxon>Arthropoda</taxon>
        <taxon>Crustacea</taxon>
        <taxon>Branchiopoda</taxon>
        <taxon>Anostraca</taxon>
        <taxon>Artemiidae</taxon>
        <taxon>Artemia</taxon>
    </lineage>
</organism>
<dbReference type="EMBL" id="JAVRJZ010000016">
    <property type="protein sequence ID" value="KAK2711699.1"/>
    <property type="molecule type" value="Genomic_DNA"/>
</dbReference>
<protein>
    <submittedName>
        <fullName evidence="1">Uncharacterized protein</fullName>
    </submittedName>
</protein>
<evidence type="ECO:0000313" key="2">
    <source>
        <dbReference type="Proteomes" id="UP001187531"/>
    </source>
</evidence>
<reference evidence="1" key="1">
    <citation type="submission" date="2023-07" db="EMBL/GenBank/DDBJ databases">
        <title>Chromosome-level genome assembly of Artemia franciscana.</title>
        <authorList>
            <person name="Jo E."/>
        </authorList>
    </citation>
    <scope>NUCLEOTIDE SEQUENCE</scope>
    <source>
        <tissue evidence="1">Whole body</tissue>
    </source>
</reference>
<keyword evidence="2" id="KW-1185">Reference proteome</keyword>
<name>A0AA88HQY2_ARTSF</name>
<gene>
    <name evidence="1" type="ORF">QYM36_012717</name>
</gene>
<comment type="caution">
    <text evidence="1">The sequence shown here is derived from an EMBL/GenBank/DDBJ whole genome shotgun (WGS) entry which is preliminary data.</text>
</comment>
<sequence length="102" mass="11208">MDSDSDTDSNYGRNRRDQFSSFKNATIYLIDGSSSMFVEKPLPEESDSAFDVALKSVGDVDLVALAGDTTLGCCERDKTALISKLKNTLSQEILILLYNALF</sequence>